<dbReference type="SFLD" id="SFLDG01017">
    <property type="entry name" value="Polyprenyl_Transferase_Like"/>
    <property type="match status" value="1"/>
</dbReference>
<dbReference type="InterPro" id="IPR033749">
    <property type="entry name" value="Polyprenyl_synt_CS"/>
</dbReference>
<comment type="cofactor">
    <cofactor evidence="1">
        <name>Mg(2+)</name>
        <dbReference type="ChEBI" id="CHEBI:18420"/>
    </cofactor>
</comment>
<evidence type="ECO:0000313" key="13">
    <source>
        <dbReference type="EMBL" id="MDQ0152927.1"/>
    </source>
</evidence>
<keyword evidence="5 12" id="KW-0808">Transferase</keyword>
<keyword evidence="7" id="KW-0460">Magnesium</keyword>
<evidence type="ECO:0000256" key="12">
    <source>
        <dbReference type="RuleBase" id="RU004466"/>
    </source>
</evidence>
<evidence type="ECO:0000256" key="3">
    <source>
        <dbReference type="ARBA" id="ARBA00012439"/>
    </source>
</evidence>
<dbReference type="SUPFAM" id="SSF48576">
    <property type="entry name" value="Terpenoid synthases"/>
    <property type="match status" value="1"/>
</dbReference>
<proteinExistence type="inferred from homology"/>
<dbReference type="Gene3D" id="1.10.600.10">
    <property type="entry name" value="Farnesyl Diphosphate Synthase"/>
    <property type="match status" value="1"/>
</dbReference>
<dbReference type="RefSeq" id="WP_106612566.1">
    <property type="nucleotide sequence ID" value="NZ_JAUSTO010000009.1"/>
</dbReference>
<dbReference type="CDD" id="cd00685">
    <property type="entry name" value="Trans_IPPS_HT"/>
    <property type="match status" value="1"/>
</dbReference>
<dbReference type="Pfam" id="PF00348">
    <property type="entry name" value="polyprenyl_synt"/>
    <property type="match status" value="1"/>
</dbReference>
<dbReference type="GO" id="GO:0016114">
    <property type="term" value="P:terpenoid biosynthetic process"/>
    <property type="evidence" value="ECO:0007669"/>
    <property type="project" value="UniProtKB-ARBA"/>
</dbReference>
<dbReference type="PROSITE" id="PS00723">
    <property type="entry name" value="POLYPRENYL_SYNTHASE_1"/>
    <property type="match status" value="1"/>
</dbReference>
<comment type="caution">
    <text evidence="13">The sequence shown here is derived from an EMBL/GenBank/DDBJ whole genome shotgun (WGS) entry which is preliminary data.</text>
</comment>
<gene>
    <name evidence="13" type="ORF">J2S20_001628</name>
</gene>
<dbReference type="InterPro" id="IPR000092">
    <property type="entry name" value="Polyprenyl_synt"/>
</dbReference>
<evidence type="ECO:0000256" key="5">
    <source>
        <dbReference type="ARBA" id="ARBA00022679"/>
    </source>
</evidence>
<dbReference type="FunFam" id="1.10.600.10:FF:000001">
    <property type="entry name" value="Geranylgeranyl diphosphate synthase"/>
    <property type="match status" value="1"/>
</dbReference>
<keyword evidence="6" id="KW-0479">Metal-binding</keyword>
<evidence type="ECO:0000256" key="6">
    <source>
        <dbReference type="ARBA" id="ARBA00022723"/>
    </source>
</evidence>
<keyword evidence="14" id="KW-1185">Reference proteome</keyword>
<dbReference type="EC" id="2.5.1.10" evidence="3"/>
<dbReference type="GO" id="GO:0004337">
    <property type="term" value="F:(2E,6E)-farnesyl diphosphate synthase activity"/>
    <property type="evidence" value="ECO:0007669"/>
    <property type="project" value="UniProtKB-EC"/>
</dbReference>
<reference evidence="13" key="1">
    <citation type="submission" date="2023-07" db="EMBL/GenBank/DDBJ databases">
        <title>Genomic Encyclopedia of Type Strains, Phase IV (KMG-IV): sequencing the most valuable type-strain genomes for metagenomic binning, comparative biology and taxonomic classification.</title>
        <authorList>
            <person name="Goeker M."/>
        </authorList>
    </citation>
    <scope>NUCLEOTIDE SEQUENCE</scope>
    <source>
        <strain evidence="13">DSM 19659</strain>
    </source>
</reference>
<dbReference type="PANTHER" id="PTHR43281:SF1">
    <property type="entry name" value="FARNESYL DIPHOSPHATE SYNTHASE"/>
    <property type="match status" value="1"/>
</dbReference>
<evidence type="ECO:0000256" key="8">
    <source>
        <dbReference type="ARBA" id="ARBA00023229"/>
    </source>
</evidence>
<dbReference type="AlphaFoldDB" id="A0AAE3VAU5"/>
<dbReference type="InterPro" id="IPR008949">
    <property type="entry name" value="Isoprenoid_synthase_dom_sf"/>
</dbReference>
<accession>A0AAE3VAU5</accession>
<evidence type="ECO:0000256" key="2">
    <source>
        <dbReference type="ARBA" id="ARBA00006706"/>
    </source>
</evidence>
<name>A0AAE3VAU5_9FIRM</name>
<evidence type="ECO:0000256" key="10">
    <source>
        <dbReference type="ARBA" id="ARBA00032873"/>
    </source>
</evidence>
<dbReference type="Proteomes" id="UP001241537">
    <property type="component" value="Unassembled WGS sequence"/>
</dbReference>
<evidence type="ECO:0000256" key="4">
    <source>
        <dbReference type="ARBA" id="ARBA00015100"/>
    </source>
</evidence>
<dbReference type="SFLD" id="SFLDS00005">
    <property type="entry name" value="Isoprenoid_Synthase_Type_I"/>
    <property type="match status" value="1"/>
</dbReference>
<sequence>MSEFHYDSTEVNGILREFLPEVRGLQKTVIQAMDEAVENGGKRVRPILMYETCRCFAEACGEEKEQWIGDIAPFMAAIEMIHSFSLVHDDLPCMDNDTLRRGRPTTWYSYGEAMGTLAGDGLVLEAMYIAGKSAAESKEPGRAAEALRILGEKSGIRGMLGGQSVDVEETGNPLDEDQLNFIYRLKTAALIEASLMIGAVIGGATARETDTIEKIGKNIGIAFQIRDDILDEISTEEELGKPIHSDERNNKTTYVTLYGLERAEAEVRRLSSEARELLEELPGDKETLLSLIEMLTERTH</sequence>
<dbReference type="GO" id="GO:0046872">
    <property type="term" value="F:metal ion binding"/>
    <property type="evidence" value="ECO:0007669"/>
    <property type="project" value="UniProtKB-KW"/>
</dbReference>
<dbReference type="PANTHER" id="PTHR43281">
    <property type="entry name" value="FARNESYL DIPHOSPHATE SYNTHASE"/>
    <property type="match status" value="1"/>
</dbReference>
<evidence type="ECO:0000256" key="1">
    <source>
        <dbReference type="ARBA" id="ARBA00001946"/>
    </source>
</evidence>
<evidence type="ECO:0000256" key="7">
    <source>
        <dbReference type="ARBA" id="ARBA00022842"/>
    </source>
</evidence>
<organism evidence="13 14">
    <name type="scientific">Moryella indoligenes</name>
    <dbReference type="NCBI Taxonomy" id="371674"/>
    <lineage>
        <taxon>Bacteria</taxon>
        <taxon>Bacillati</taxon>
        <taxon>Bacillota</taxon>
        <taxon>Clostridia</taxon>
        <taxon>Lachnospirales</taxon>
        <taxon>Lachnospiraceae</taxon>
        <taxon>Moryella</taxon>
    </lineage>
</organism>
<evidence type="ECO:0000256" key="11">
    <source>
        <dbReference type="ARBA" id="ARBA00049399"/>
    </source>
</evidence>
<evidence type="ECO:0000313" key="14">
    <source>
        <dbReference type="Proteomes" id="UP001241537"/>
    </source>
</evidence>
<protein>
    <recommendedName>
        <fullName evidence="4">Farnesyl diphosphate synthase</fullName>
        <ecNumber evidence="3">2.5.1.10</ecNumber>
    </recommendedName>
    <alternativeName>
        <fullName evidence="10">(2E,6E)-farnesyl diphosphate synthase</fullName>
    </alternativeName>
    <alternativeName>
        <fullName evidence="9">Geranyltranstransferase</fullName>
    </alternativeName>
</protein>
<keyword evidence="8" id="KW-0414">Isoprene biosynthesis</keyword>
<dbReference type="EMBL" id="JAUSTO010000009">
    <property type="protein sequence ID" value="MDQ0152927.1"/>
    <property type="molecule type" value="Genomic_DNA"/>
</dbReference>
<comment type="similarity">
    <text evidence="2 12">Belongs to the FPP/GGPP synthase family.</text>
</comment>
<comment type="catalytic activity">
    <reaction evidence="11">
        <text>isopentenyl diphosphate + (2E)-geranyl diphosphate = (2E,6E)-farnesyl diphosphate + diphosphate</text>
        <dbReference type="Rhea" id="RHEA:19361"/>
        <dbReference type="ChEBI" id="CHEBI:33019"/>
        <dbReference type="ChEBI" id="CHEBI:58057"/>
        <dbReference type="ChEBI" id="CHEBI:128769"/>
        <dbReference type="ChEBI" id="CHEBI:175763"/>
        <dbReference type="EC" id="2.5.1.10"/>
    </reaction>
</comment>
<dbReference type="PROSITE" id="PS00444">
    <property type="entry name" value="POLYPRENYL_SYNTHASE_2"/>
    <property type="match status" value="1"/>
</dbReference>
<evidence type="ECO:0000256" key="9">
    <source>
        <dbReference type="ARBA" id="ARBA00032380"/>
    </source>
</evidence>